<gene>
    <name evidence="2" type="ORF">ACRE_062950</name>
</gene>
<keyword evidence="3" id="KW-1185">Reference proteome</keyword>
<dbReference type="AlphaFoldDB" id="A0A086T0W1"/>
<accession>A0A086T0W1</accession>
<comment type="caution">
    <text evidence="2">The sequence shown here is derived from an EMBL/GenBank/DDBJ whole genome shotgun (WGS) entry which is preliminary data.</text>
</comment>
<feature type="compositionally biased region" description="Polar residues" evidence="1">
    <location>
        <begin position="53"/>
        <end position="69"/>
    </location>
</feature>
<dbReference type="EMBL" id="JPKY01000080">
    <property type="protein sequence ID" value="KFH42993.1"/>
    <property type="molecule type" value="Genomic_DNA"/>
</dbReference>
<dbReference type="HOGENOM" id="CLU_1585985_0_0_1"/>
<evidence type="ECO:0000313" key="2">
    <source>
        <dbReference type="EMBL" id="KFH42993.1"/>
    </source>
</evidence>
<dbReference type="Proteomes" id="UP000029964">
    <property type="component" value="Unassembled WGS sequence"/>
</dbReference>
<sequence>MAFDPTPAKSQDIGVGDSAAHRGGPGTSVDTRSPEPQTPRPEAVDGEWVVLQSAPSINLTDSGASSGDANNGPRPTPLDTGHELTADRLQLHNSMFEKGLPERIWEGGDRRSVMARKGKGSASRASIDSVDALGPWVPVENSSDPAIFAVGSWVDVPLPPSLSKLSLY</sequence>
<organism evidence="2 3">
    <name type="scientific">Hapsidospora chrysogenum (strain ATCC 11550 / CBS 779.69 / DSM 880 / IAM 14645 / JCM 23072 / IMI 49137)</name>
    <name type="common">Acremonium chrysogenum</name>
    <dbReference type="NCBI Taxonomy" id="857340"/>
    <lineage>
        <taxon>Eukaryota</taxon>
        <taxon>Fungi</taxon>
        <taxon>Dikarya</taxon>
        <taxon>Ascomycota</taxon>
        <taxon>Pezizomycotina</taxon>
        <taxon>Sordariomycetes</taxon>
        <taxon>Hypocreomycetidae</taxon>
        <taxon>Hypocreales</taxon>
        <taxon>Bionectriaceae</taxon>
        <taxon>Hapsidospora</taxon>
    </lineage>
</organism>
<evidence type="ECO:0000256" key="1">
    <source>
        <dbReference type="SAM" id="MobiDB-lite"/>
    </source>
</evidence>
<reference evidence="3" key="1">
    <citation type="journal article" date="2014" name="Genome Announc.">
        <title>Genome sequence and annotation of Acremonium chrysogenum, producer of the beta-lactam antibiotic cephalosporin C.</title>
        <authorList>
            <person name="Terfehr D."/>
            <person name="Dahlmann T.A."/>
            <person name="Specht T."/>
            <person name="Zadra I."/>
            <person name="Kuernsteiner H."/>
            <person name="Kueck U."/>
        </authorList>
    </citation>
    <scope>NUCLEOTIDE SEQUENCE [LARGE SCALE GENOMIC DNA]</scope>
    <source>
        <strain evidence="3">ATCC 11550 / CBS 779.69 / DSM 880 / IAM 14645 / JCM 23072 / IMI 49137</strain>
    </source>
</reference>
<name>A0A086T0W1_HAPC1</name>
<feature type="region of interest" description="Disordered" evidence="1">
    <location>
        <begin position="1"/>
        <end position="81"/>
    </location>
</feature>
<proteinExistence type="predicted"/>
<protein>
    <submittedName>
        <fullName evidence="2">Uncharacterized protein</fullName>
    </submittedName>
</protein>
<evidence type="ECO:0000313" key="3">
    <source>
        <dbReference type="Proteomes" id="UP000029964"/>
    </source>
</evidence>